<dbReference type="RefSeq" id="WP_120740425.1">
    <property type="nucleotide sequence ID" value="NZ_CP032568.1"/>
</dbReference>
<dbReference type="AlphaFoldDB" id="A0A386ZHT4"/>
<keyword evidence="2" id="KW-1185">Reference proteome</keyword>
<accession>A0A386ZHT4</accession>
<dbReference type="Proteomes" id="UP000267164">
    <property type="component" value="Chromosome"/>
</dbReference>
<evidence type="ECO:0000313" key="1">
    <source>
        <dbReference type="EMBL" id="AYF76684.1"/>
    </source>
</evidence>
<dbReference type="Pfam" id="PF09957">
    <property type="entry name" value="VapB_antitoxin"/>
    <property type="match status" value="1"/>
</dbReference>
<protein>
    <submittedName>
        <fullName evidence="1">DUF2191 domain-containing protein</fullName>
    </submittedName>
</protein>
<gene>
    <name evidence="1" type="ORF">D7D52_25920</name>
</gene>
<name>A0A386ZHT4_9NOCA</name>
<dbReference type="InterPro" id="IPR019239">
    <property type="entry name" value="VapB_antitoxin"/>
</dbReference>
<reference evidence="1 2" key="1">
    <citation type="submission" date="2018-09" db="EMBL/GenBank/DDBJ databases">
        <title>Nocardia yunnanensis sp. nov., an actinomycete isolated from a soil sample.</title>
        <authorList>
            <person name="Zhang J."/>
        </authorList>
    </citation>
    <scope>NUCLEOTIDE SEQUENCE [LARGE SCALE GENOMIC DNA]</scope>
    <source>
        <strain evidence="1 2">CFHS0054</strain>
    </source>
</reference>
<dbReference type="KEGG" id="nyu:D7D52_25920"/>
<organism evidence="1 2">
    <name type="scientific">Nocardia yunnanensis</name>
    <dbReference type="NCBI Taxonomy" id="2382165"/>
    <lineage>
        <taxon>Bacteria</taxon>
        <taxon>Bacillati</taxon>
        <taxon>Actinomycetota</taxon>
        <taxon>Actinomycetes</taxon>
        <taxon>Mycobacteriales</taxon>
        <taxon>Nocardiaceae</taxon>
        <taxon>Nocardia</taxon>
    </lineage>
</organism>
<proteinExistence type="predicted"/>
<dbReference type="OrthoDB" id="4563074at2"/>
<sequence length="74" mass="8117">MARTVIDVDDDALAEAARYLGTTTKKDTVNAALHEIVDRRRRAAAVARMRAMVAEGEIDFSVIEREARGDQSVA</sequence>
<dbReference type="EMBL" id="CP032568">
    <property type="protein sequence ID" value="AYF76684.1"/>
    <property type="molecule type" value="Genomic_DNA"/>
</dbReference>
<evidence type="ECO:0000313" key="2">
    <source>
        <dbReference type="Proteomes" id="UP000267164"/>
    </source>
</evidence>